<feature type="non-terminal residue" evidence="1">
    <location>
        <position position="1"/>
    </location>
</feature>
<gene>
    <name evidence="1" type="ORF">SK128_021198</name>
</gene>
<dbReference type="AlphaFoldDB" id="A0AAN8WU38"/>
<organism evidence="1 2">
    <name type="scientific">Halocaridina rubra</name>
    <name type="common">Hawaiian red shrimp</name>
    <dbReference type="NCBI Taxonomy" id="373956"/>
    <lineage>
        <taxon>Eukaryota</taxon>
        <taxon>Metazoa</taxon>
        <taxon>Ecdysozoa</taxon>
        <taxon>Arthropoda</taxon>
        <taxon>Crustacea</taxon>
        <taxon>Multicrustacea</taxon>
        <taxon>Malacostraca</taxon>
        <taxon>Eumalacostraca</taxon>
        <taxon>Eucarida</taxon>
        <taxon>Decapoda</taxon>
        <taxon>Pleocyemata</taxon>
        <taxon>Caridea</taxon>
        <taxon>Atyoidea</taxon>
        <taxon>Atyidae</taxon>
        <taxon>Halocaridina</taxon>
    </lineage>
</organism>
<evidence type="ECO:0000313" key="1">
    <source>
        <dbReference type="EMBL" id="KAK7068463.1"/>
    </source>
</evidence>
<accession>A0AAN8WU38</accession>
<dbReference type="EMBL" id="JAXCGZ010017233">
    <property type="protein sequence ID" value="KAK7068463.1"/>
    <property type="molecule type" value="Genomic_DNA"/>
</dbReference>
<comment type="caution">
    <text evidence="1">The sequence shown here is derived from an EMBL/GenBank/DDBJ whole genome shotgun (WGS) entry which is preliminary data.</text>
</comment>
<keyword evidence="2" id="KW-1185">Reference proteome</keyword>
<proteinExistence type="predicted"/>
<protein>
    <submittedName>
        <fullName evidence="1">Uncharacterized protein</fullName>
    </submittedName>
</protein>
<name>A0AAN8WU38_HALRR</name>
<reference evidence="1 2" key="1">
    <citation type="submission" date="2023-11" db="EMBL/GenBank/DDBJ databases">
        <title>Halocaridina rubra genome assembly.</title>
        <authorList>
            <person name="Smith C."/>
        </authorList>
    </citation>
    <scope>NUCLEOTIDE SEQUENCE [LARGE SCALE GENOMIC DNA]</scope>
    <source>
        <strain evidence="1">EP-1</strain>
        <tissue evidence="1">Whole</tissue>
    </source>
</reference>
<evidence type="ECO:0000313" key="2">
    <source>
        <dbReference type="Proteomes" id="UP001381693"/>
    </source>
</evidence>
<sequence>VRFALCDYRSTMIVHGSTMIVKRLSRALFLCFLMGPFCFERLQNSPLQKRRISALDNRLTIILLFNSSQICSSISVMLPSALLCFKTCSLTFSFPLIELWKSLEFPLAFLVLKEERIHFE</sequence>
<dbReference type="Proteomes" id="UP001381693">
    <property type="component" value="Unassembled WGS sequence"/>
</dbReference>